<dbReference type="AlphaFoldDB" id="A0AAW0QJZ3"/>
<comment type="caution">
    <text evidence="1">The sequence shown here is derived from an EMBL/GenBank/DDBJ whole genome shotgun (WGS) entry which is preliminary data.</text>
</comment>
<dbReference type="Proteomes" id="UP001392437">
    <property type="component" value="Unassembled WGS sequence"/>
</dbReference>
<accession>A0AAW0QJZ3</accession>
<evidence type="ECO:0000313" key="1">
    <source>
        <dbReference type="EMBL" id="KAK8097199.1"/>
    </source>
</evidence>
<organism evidence="1 2">
    <name type="scientific">Apiospora kogelbergensis</name>
    <dbReference type="NCBI Taxonomy" id="1337665"/>
    <lineage>
        <taxon>Eukaryota</taxon>
        <taxon>Fungi</taxon>
        <taxon>Dikarya</taxon>
        <taxon>Ascomycota</taxon>
        <taxon>Pezizomycotina</taxon>
        <taxon>Sordariomycetes</taxon>
        <taxon>Xylariomycetidae</taxon>
        <taxon>Amphisphaeriales</taxon>
        <taxon>Apiosporaceae</taxon>
        <taxon>Apiospora</taxon>
    </lineage>
</organism>
<keyword evidence="2" id="KW-1185">Reference proteome</keyword>
<gene>
    <name evidence="1" type="ORF">PG999_013143</name>
</gene>
<reference evidence="1 2" key="1">
    <citation type="submission" date="2023-01" db="EMBL/GenBank/DDBJ databases">
        <title>Analysis of 21 Apiospora genomes using comparative genomics revels a genus with tremendous synthesis potential of carbohydrate active enzymes and secondary metabolites.</title>
        <authorList>
            <person name="Sorensen T."/>
        </authorList>
    </citation>
    <scope>NUCLEOTIDE SEQUENCE [LARGE SCALE GENOMIC DNA]</scope>
    <source>
        <strain evidence="1 2">CBS 117206</strain>
    </source>
</reference>
<sequence length="95" mass="11159">MLFLLCFLQSSETVDFTLESRDIFLQLLLLVRPLGLLTELLQLLILLRHFTHKVIHRSTPDLDRRVLEHLELLLLHQHVELVVELLLECGQERVA</sequence>
<proteinExistence type="predicted"/>
<evidence type="ECO:0008006" key="3">
    <source>
        <dbReference type="Google" id="ProtNLM"/>
    </source>
</evidence>
<evidence type="ECO:0000313" key="2">
    <source>
        <dbReference type="Proteomes" id="UP001392437"/>
    </source>
</evidence>
<dbReference type="EMBL" id="JAQQWP010000010">
    <property type="protein sequence ID" value="KAK8097199.1"/>
    <property type="molecule type" value="Genomic_DNA"/>
</dbReference>
<protein>
    <recommendedName>
        <fullName evidence="3">Secreted protein</fullName>
    </recommendedName>
</protein>
<name>A0AAW0QJZ3_9PEZI</name>